<sequence length="216" mass="25686">MENQKPQIVRSLKLAVQIFKECNASYRVVGSMLVTSYIHRIFRRVGDLDVLLDRRSYPCILYKLKKSGYTLEKKYWSVFRWIEAEKKDCLGFTFLLVGEFNKSHFQYIIFPHCELRIRLDYLQPTNYSFEGINFIGIPLSSVKAGLQQAFLNPKRKRDKQMLQLHKDKINSYQTYNNIQVSIFGITIPYLYDVFSFFYNIYGGFRVVLGKKYETWE</sequence>
<organism evidence="1 2">
    <name type="scientific">Candidatus Azambacteria bacterium GW2011_GWA1_44_9</name>
    <dbReference type="NCBI Taxonomy" id="1618610"/>
    <lineage>
        <taxon>Bacteria</taxon>
        <taxon>Candidatus Azamiibacteriota</taxon>
    </lineage>
</organism>
<dbReference type="AlphaFoldDB" id="A0A0G1NA30"/>
<gene>
    <name evidence="1" type="ORF">UW78_C0018G0004</name>
</gene>
<evidence type="ECO:0000313" key="1">
    <source>
        <dbReference type="EMBL" id="KKT81054.1"/>
    </source>
</evidence>
<name>A0A0G1NA30_9BACT</name>
<dbReference type="Gene3D" id="3.30.460.40">
    <property type="match status" value="1"/>
</dbReference>
<dbReference type="EMBL" id="LCJQ01000018">
    <property type="protein sequence ID" value="KKT81054.1"/>
    <property type="molecule type" value="Genomic_DNA"/>
</dbReference>
<evidence type="ECO:0000313" key="2">
    <source>
        <dbReference type="Proteomes" id="UP000034595"/>
    </source>
</evidence>
<comment type="caution">
    <text evidence="1">The sequence shown here is derived from an EMBL/GenBank/DDBJ whole genome shotgun (WGS) entry which is preliminary data.</text>
</comment>
<protein>
    <submittedName>
        <fullName evidence="1">Uncharacterized protein</fullName>
    </submittedName>
</protein>
<accession>A0A0G1NA30</accession>
<dbReference type="Proteomes" id="UP000034595">
    <property type="component" value="Unassembled WGS sequence"/>
</dbReference>
<reference evidence="1 2" key="1">
    <citation type="journal article" date="2015" name="Nature">
        <title>rRNA introns, odd ribosomes, and small enigmatic genomes across a large radiation of phyla.</title>
        <authorList>
            <person name="Brown C.T."/>
            <person name="Hug L.A."/>
            <person name="Thomas B.C."/>
            <person name="Sharon I."/>
            <person name="Castelle C.J."/>
            <person name="Singh A."/>
            <person name="Wilkins M.J."/>
            <person name="Williams K.H."/>
            <person name="Banfield J.F."/>
        </authorList>
    </citation>
    <scope>NUCLEOTIDE SEQUENCE [LARGE SCALE GENOMIC DNA]</scope>
</reference>
<proteinExistence type="predicted"/>